<evidence type="ECO:0000313" key="1">
    <source>
        <dbReference type="EMBL" id="QDH85257.1"/>
    </source>
</evidence>
<dbReference type="EMBL" id="MN010761">
    <property type="protein sequence ID" value="QDH85257.1"/>
    <property type="molecule type" value="Genomic_DNA"/>
</dbReference>
<name>A0A514CXL8_9CAUD</name>
<dbReference type="GeneID" id="55619896"/>
<proteinExistence type="predicted"/>
<accession>A0A514CXL8</accession>
<gene>
    <name evidence="1" type="primary">26</name>
    <name evidence="1" type="ORF">SEA_KENOSHA_26</name>
</gene>
<organism evidence="1 2">
    <name type="scientific">Gordonia phage Kenosha</name>
    <dbReference type="NCBI Taxonomy" id="2588490"/>
    <lineage>
        <taxon>Viruses</taxon>
        <taxon>Duplodnaviria</taxon>
        <taxon>Heunggongvirae</taxon>
        <taxon>Uroviricota</taxon>
        <taxon>Caudoviricetes</taxon>
        <taxon>Deejayvirinae</taxon>
        <taxon>Kenoshavirus</taxon>
        <taxon>Kenoshavirus kenosha</taxon>
    </lineage>
</organism>
<evidence type="ECO:0000313" key="2">
    <source>
        <dbReference type="Proteomes" id="UP000318324"/>
    </source>
</evidence>
<sequence>MTRVVWNSVGQRRYEVGIDRGVLYLPSEGIAVPWNGLTSVSDVSDTVVEPLYFNGIKYFDYVSRGDYKGTLKAFTYPEEFELYDGVRESGNGIFVTGQIPTGVFHLSYRTMIGDDIDGVGGGYKIHVLYNLTAKPSNKTYSTINNNQAAQEFSWELSSVPMEGLNLRPSSHIIFDTTKMHELAIFEVEQALYGTDTTDPEMKTIDEFEFITTTAADIEIVDNGDGTWTASGSDYFIKQMPGVGLFTIKEANAVYLDDDTYLIASTDEIIDEPSDFPLSVPFKLT</sequence>
<keyword evidence="2" id="KW-1185">Reference proteome</keyword>
<dbReference type="RefSeq" id="YP_009849460.1">
    <property type="nucleotide sequence ID" value="NC_048793.1"/>
</dbReference>
<dbReference type="Proteomes" id="UP000318324">
    <property type="component" value="Segment"/>
</dbReference>
<reference evidence="1 2" key="1">
    <citation type="submission" date="2019-05" db="EMBL/GenBank/DDBJ databases">
        <authorList>
            <person name="Anderson T.C."/>
            <person name="Ballou V.G."/>
            <person name="Berkey V.K."/>
            <person name="Bonaccorso K.R."/>
            <person name="Busby L.B."/>
            <person name="Carey D.A."/>
            <person name="Cutaia C."/>
            <person name="Dalenburg J."/>
            <person name="Diaz-Ramirez E.N."/>
            <person name="Holmes K.J."/>
            <person name="Liner T.A."/>
            <person name="McGrew S.T."/>
            <person name="Meares D.P."/>
            <person name="Mordente R.E."/>
            <person name="Pietrzak P.A."/>
            <person name="Shirley O.A."/>
            <person name="Slimani Z."/>
            <person name="Smith A.M."/>
            <person name="Wallace S.D."/>
            <person name="Wright Y.S."/>
            <person name="Williams D.C."/>
            <person name="Garlena R.A."/>
            <person name="Russell D.A."/>
            <person name="Pope W.H."/>
            <person name="Jacobs-Sera D."/>
            <person name="Hatfull G.F."/>
        </authorList>
    </citation>
    <scope>NUCLEOTIDE SEQUENCE [LARGE SCALE GENOMIC DNA]</scope>
</reference>
<dbReference type="KEGG" id="vg:55619896"/>
<protein>
    <submittedName>
        <fullName evidence="1">Minor tail protein</fullName>
    </submittedName>
</protein>